<proteinExistence type="predicted"/>
<sequence length="170" mass="17798">MRSLLIVVHPGSACGSADFNLGPAEAGRARGLLAEDLDDWTGPIAVIDGELSAELRQRSYRDLGTALEGALERAAEGGHRFLRMRGDNEEEFDQAAAAEAIVAGLQLAGGGWRVELTGAWFDPERRDGCVNSVAQVLEGAGVPYLIRDSAIGLLDAAASADAEELPVPSA</sequence>
<organism evidence="1 2">
    <name type="scientific">Methylobacterium hispanicum</name>
    <dbReference type="NCBI Taxonomy" id="270350"/>
    <lineage>
        <taxon>Bacteria</taxon>
        <taxon>Pseudomonadati</taxon>
        <taxon>Pseudomonadota</taxon>
        <taxon>Alphaproteobacteria</taxon>
        <taxon>Hyphomicrobiales</taxon>
        <taxon>Methylobacteriaceae</taxon>
        <taxon>Methylobacterium</taxon>
    </lineage>
</organism>
<dbReference type="Proteomes" id="UP001055247">
    <property type="component" value="Unassembled WGS sequence"/>
</dbReference>
<evidence type="ECO:0000313" key="1">
    <source>
        <dbReference type="EMBL" id="GJD90870.1"/>
    </source>
</evidence>
<dbReference type="AlphaFoldDB" id="A0AAV4ZTH4"/>
<name>A0AAV4ZTH4_9HYPH</name>
<evidence type="ECO:0000313" key="2">
    <source>
        <dbReference type="Proteomes" id="UP001055247"/>
    </source>
</evidence>
<dbReference type="EMBL" id="BPQO01000022">
    <property type="protein sequence ID" value="GJD90870.1"/>
    <property type="molecule type" value="Genomic_DNA"/>
</dbReference>
<accession>A0AAV4ZTH4</accession>
<comment type="caution">
    <text evidence="1">The sequence shown here is derived from an EMBL/GenBank/DDBJ whole genome shotgun (WGS) entry which is preliminary data.</text>
</comment>
<protein>
    <submittedName>
        <fullName evidence="1">Uncharacterized protein</fullName>
    </submittedName>
</protein>
<keyword evidence="2" id="KW-1185">Reference proteome</keyword>
<reference evidence="1" key="1">
    <citation type="journal article" date="2016" name="Front. Microbiol.">
        <title>Genome Sequence of the Piezophilic, Mesophilic Sulfate-Reducing Bacterium Desulfovibrio indicus J2T.</title>
        <authorList>
            <person name="Cao J."/>
            <person name="Maignien L."/>
            <person name="Shao Z."/>
            <person name="Alain K."/>
            <person name="Jebbar M."/>
        </authorList>
    </citation>
    <scope>NUCLEOTIDE SEQUENCE</scope>
    <source>
        <strain evidence="1">DSM 16372</strain>
    </source>
</reference>
<reference evidence="1" key="2">
    <citation type="submission" date="2021-08" db="EMBL/GenBank/DDBJ databases">
        <authorList>
            <person name="Tani A."/>
            <person name="Ola A."/>
            <person name="Ogura Y."/>
            <person name="Katsura K."/>
            <person name="Hayashi T."/>
        </authorList>
    </citation>
    <scope>NUCLEOTIDE SEQUENCE</scope>
    <source>
        <strain evidence="1">DSM 16372</strain>
    </source>
</reference>
<gene>
    <name evidence="1" type="ORF">BHAOGJBA_4413</name>
</gene>